<proteinExistence type="predicted"/>
<gene>
    <name evidence="2" type="ORF">ACFOZ7_19475</name>
</gene>
<protein>
    <submittedName>
        <fullName evidence="2">Uncharacterized protein</fullName>
    </submittedName>
</protein>
<dbReference type="AlphaFoldDB" id="A0ABD5P421"/>
<feature type="coiled-coil region" evidence="1">
    <location>
        <begin position="31"/>
        <end position="58"/>
    </location>
</feature>
<evidence type="ECO:0000313" key="2">
    <source>
        <dbReference type="EMBL" id="MFC4249081.1"/>
    </source>
</evidence>
<accession>A0ABD5P421</accession>
<reference evidence="2 3" key="1">
    <citation type="journal article" date="2014" name="Int. J. Syst. Evol. Microbiol.">
        <title>Complete genome sequence of Corynebacterium casei LMG S-19264T (=DSM 44701T), isolated from a smear-ripened cheese.</title>
        <authorList>
            <consortium name="US DOE Joint Genome Institute (JGI-PGF)"/>
            <person name="Walter F."/>
            <person name="Albersmeier A."/>
            <person name="Kalinowski J."/>
            <person name="Ruckert C."/>
        </authorList>
    </citation>
    <scope>NUCLEOTIDE SEQUENCE [LARGE SCALE GENOMIC DNA]</scope>
    <source>
        <strain evidence="2 3">IBRC-M 10912</strain>
    </source>
</reference>
<comment type="caution">
    <text evidence="2">The sequence shown here is derived from an EMBL/GenBank/DDBJ whole genome shotgun (WGS) entry which is preliminary data.</text>
</comment>
<dbReference type="GeneID" id="71855509"/>
<name>A0ABD5P421_9EURY</name>
<dbReference type="Proteomes" id="UP001595821">
    <property type="component" value="Unassembled WGS sequence"/>
</dbReference>
<organism evidence="2 3">
    <name type="scientific">Natribaculum luteum</name>
    <dbReference type="NCBI Taxonomy" id="1586232"/>
    <lineage>
        <taxon>Archaea</taxon>
        <taxon>Methanobacteriati</taxon>
        <taxon>Methanobacteriota</taxon>
        <taxon>Stenosarchaea group</taxon>
        <taxon>Halobacteria</taxon>
        <taxon>Halobacteriales</taxon>
        <taxon>Natrialbaceae</taxon>
        <taxon>Natribaculum</taxon>
    </lineage>
</organism>
<keyword evidence="1" id="KW-0175">Coiled coil</keyword>
<dbReference type="RefSeq" id="WP_246969897.1">
    <property type="nucleotide sequence ID" value="NZ_CP095397.1"/>
</dbReference>
<dbReference type="EMBL" id="JBHSDJ010000130">
    <property type="protein sequence ID" value="MFC4249081.1"/>
    <property type="molecule type" value="Genomic_DNA"/>
</dbReference>
<evidence type="ECO:0000313" key="3">
    <source>
        <dbReference type="Proteomes" id="UP001595821"/>
    </source>
</evidence>
<evidence type="ECO:0000256" key="1">
    <source>
        <dbReference type="SAM" id="Coils"/>
    </source>
</evidence>
<sequence>MGQYRAVMTATDRERITGEADVPDSKRYEAASRIRKRIEELEEDAEILEEYHPDLYKELRGAICDE</sequence>